<reference evidence="2" key="1">
    <citation type="journal article" date="2022" name="Genome Biol. Evol.">
        <title>A New Gene Family Diagnostic for Intracellular Biomineralization of Amorphous Ca Carbonates by Cyanobacteria.</title>
        <authorList>
            <person name="Benzerara K."/>
            <person name="Duprat E."/>
            <person name="Bitard-Feildel T."/>
            <person name="Caumes G."/>
            <person name="Cassier-Chauvat C."/>
            <person name="Chauvat F."/>
            <person name="Dezi M."/>
            <person name="Diop S.I."/>
            <person name="Gaschignard G."/>
            <person name="Gorgen S."/>
            <person name="Gugger M."/>
            <person name="Lopez-Garcia P."/>
            <person name="Millet M."/>
            <person name="Skouri-Panet F."/>
            <person name="Moreira D."/>
            <person name="Callebaut I."/>
        </authorList>
    </citation>
    <scope>NUCLEOTIDE SEQUENCE</scope>
    <source>
        <strain evidence="2">G9</strain>
    </source>
</reference>
<sequence>MTDGPSHCPCHSDRRLMPHSPPATTIPYGCPMSTRDAPYSISVAVNPMDCDRPGSIGNTPINAF</sequence>
<evidence type="ECO:0000256" key="1">
    <source>
        <dbReference type="SAM" id="MobiDB-lite"/>
    </source>
</evidence>
<proteinExistence type="predicted"/>
<protein>
    <submittedName>
        <fullName evidence="2">Uncharacterized protein</fullName>
    </submittedName>
</protein>
<comment type="caution">
    <text evidence="2">The sequence shown here is derived from an EMBL/GenBank/DDBJ whole genome shotgun (WGS) entry which is preliminary data.</text>
</comment>
<dbReference type="RefSeq" id="WP_277868044.1">
    <property type="nucleotide sequence ID" value="NZ_JAKKUT010000008.1"/>
</dbReference>
<evidence type="ECO:0000313" key="2">
    <source>
        <dbReference type="EMBL" id="MDG2992118.1"/>
    </source>
</evidence>
<gene>
    <name evidence="2" type="ORF">L3556_14435</name>
</gene>
<reference evidence="2" key="2">
    <citation type="submission" date="2022-01" db="EMBL/GenBank/DDBJ databases">
        <authorList>
            <person name="Zivanovic Y."/>
            <person name="Moreira D."/>
            <person name="Lopez-Garcia P."/>
        </authorList>
    </citation>
    <scope>NUCLEOTIDE SEQUENCE</scope>
    <source>
        <strain evidence="2">G9</strain>
    </source>
</reference>
<feature type="region of interest" description="Disordered" evidence="1">
    <location>
        <begin position="1"/>
        <end position="22"/>
    </location>
</feature>
<keyword evidence="3" id="KW-1185">Reference proteome</keyword>
<name>A0ABT6F2M9_9SYNE</name>
<organism evidence="2 3">
    <name type="scientific">Candidatus Synechococcus calcipolaris G9</name>
    <dbReference type="NCBI Taxonomy" id="1497997"/>
    <lineage>
        <taxon>Bacteria</taxon>
        <taxon>Bacillati</taxon>
        <taxon>Cyanobacteriota</taxon>
        <taxon>Cyanophyceae</taxon>
        <taxon>Synechococcales</taxon>
        <taxon>Synechococcaceae</taxon>
        <taxon>Synechococcus</taxon>
    </lineage>
</organism>
<dbReference type="Proteomes" id="UP001154265">
    <property type="component" value="Unassembled WGS sequence"/>
</dbReference>
<dbReference type="EMBL" id="JAKKUT010000008">
    <property type="protein sequence ID" value="MDG2992118.1"/>
    <property type="molecule type" value="Genomic_DNA"/>
</dbReference>
<accession>A0ABT6F2M9</accession>
<evidence type="ECO:0000313" key="3">
    <source>
        <dbReference type="Proteomes" id="UP001154265"/>
    </source>
</evidence>